<protein>
    <recommendedName>
        <fullName evidence="5">Peptide ABC transporter permease</fullName>
    </recommendedName>
</protein>
<feature type="transmembrane region" description="Helical" evidence="2">
    <location>
        <begin position="170"/>
        <end position="190"/>
    </location>
</feature>
<feature type="transmembrane region" description="Helical" evidence="2">
    <location>
        <begin position="352"/>
        <end position="371"/>
    </location>
</feature>
<evidence type="ECO:0000256" key="2">
    <source>
        <dbReference type="SAM" id="Phobius"/>
    </source>
</evidence>
<feature type="region of interest" description="Disordered" evidence="1">
    <location>
        <begin position="436"/>
        <end position="455"/>
    </location>
</feature>
<dbReference type="AlphaFoldDB" id="A0A1H5T4W8"/>
<sequence>MLRRTYSRVGIRPLGCGQADARRFFRTGPVVQLDQMIRQNAQAPLDPAADAALLLRRIGFGTLALALPIASMVSRRAAVVLTPIGVVLLIISALIEDPGRLVGALKRTFLSLPALILTGLVGWAMLSLVWSPFTSSASEKAGNLLLAAVLGFSGIAALPERMRAANLNLAALGTGIAGIFALALIVVAALRHAEAEAGSVERGISVVLIMAWPALAWLLSRDRGLSALGLALVVGLLALTRFEDGEAVAMICGAVAFGAVSANRDIAARIVATIIAGLMLVAPILPFLLIPIVSRFPENTGDFAQSLAVWADVVSREPIQLITGHGLDTVLRGRLTGSLPPTTPTTLLFETWYELGIVGAAAASTCLYFAIRAAGRMPVALAAGGIAAFTTAFALSALGFATLQPWWLMTLTTVVLLFGAIARGQYRTDRPIAPLSLKPAGGGRPKAGNHSGTAD</sequence>
<feature type="transmembrane region" description="Helical" evidence="2">
    <location>
        <begin position="247"/>
        <end position="263"/>
    </location>
</feature>
<feature type="transmembrane region" description="Helical" evidence="2">
    <location>
        <begin position="202"/>
        <end position="219"/>
    </location>
</feature>
<feature type="transmembrane region" description="Helical" evidence="2">
    <location>
        <begin position="270"/>
        <end position="293"/>
    </location>
</feature>
<keyword evidence="4" id="KW-1185">Reference proteome</keyword>
<keyword evidence="2" id="KW-0472">Membrane</keyword>
<proteinExistence type="predicted"/>
<gene>
    <name evidence="3" type="ORF">SAMN04488115_101502</name>
</gene>
<feature type="transmembrane region" description="Helical" evidence="2">
    <location>
        <begin position="224"/>
        <end position="241"/>
    </location>
</feature>
<evidence type="ECO:0008006" key="5">
    <source>
        <dbReference type="Google" id="ProtNLM"/>
    </source>
</evidence>
<feature type="transmembrane region" description="Helical" evidence="2">
    <location>
        <begin position="54"/>
        <end position="71"/>
    </location>
</feature>
<evidence type="ECO:0000256" key="1">
    <source>
        <dbReference type="SAM" id="MobiDB-lite"/>
    </source>
</evidence>
<organism evidence="3 4">
    <name type="scientific">Bosea lathyri</name>
    <dbReference type="NCBI Taxonomy" id="1036778"/>
    <lineage>
        <taxon>Bacteria</taxon>
        <taxon>Pseudomonadati</taxon>
        <taxon>Pseudomonadota</taxon>
        <taxon>Alphaproteobacteria</taxon>
        <taxon>Hyphomicrobiales</taxon>
        <taxon>Boseaceae</taxon>
        <taxon>Bosea</taxon>
    </lineage>
</organism>
<reference evidence="3 4" key="1">
    <citation type="submission" date="2016-10" db="EMBL/GenBank/DDBJ databases">
        <authorList>
            <person name="de Groot N.N."/>
        </authorList>
    </citation>
    <scope>NUCLEOTIDE SEQUENCE [LARGE SCALE GENOMIC DNA]</scope>
    <source>
        <strain evidence="3 4">DSM 26656</strain>
    </source>
</reference>
<keyword evidence="2" id="KW-1133">Transmembrane helix</keyword>
<feature type="transmembrane region" description="Helical" evidence="2">
    <location>
        <begin position="406"/>
        <end position="422"/>
    </location>
</feature>
<evidence type="ECO:0000313" key="3">
    <source>
        <dbReference type="EMBL" id="SEF57067.1"/>
    </source>
</evidence>
<feature type="transmembrane region" description="Helical" evidence="2">
    <location>
        <begin position="141"/>
        <end position="158"/>
    </location>
</feature>
<feature type="transmembrane region" description="Helical" evidence="2">
    <location>
        <begin position="378"/>
        <end position="400"/>
    </location>
</feature>
<evidence type="ECO:0000313" key="4">
    <source>
        <dbReference type="Proteomes" id="UP000236743"/>
    </source>
</evidence>
<name>A0A1H5T4W8_9HYPH</name>
<dbReference type="EMBL" id="FNUY01000001">
    <property type="protein sequence ID" value="SEF57067.1"/>
    <property type="molecule type" value="Genomic_DNA"/>
</dbReference>
<keyword evidence="2" id="KW-0812">Transmembrane</keyword>
<feature type="transmembrane region" description="Helical" evidence="2">
    <location>
        <begin position="108"/>
        <end position="129"/>
    </location>
</feature>
<feature type="transmembrane region" description="Helical" evidence="2">
    <location>
        <begin position="77"/>
        <end position="96"/>
    </location>
</feature>
<accession>A0A1H5T4W8</accession>
<dbReference type="Proteomes" id="UP000236743">
    <property type="component" value="Unassembled WGS sequence"/>
</dbReference>